<sequence>MKQIAIVICNYNYERFIAEAIDSALAQDYPGTRVIVIDDGSTDRSREIIESYGSRIEPVFKENGGQVSAYNLGVEILDTEFAIFLDSDDVLYPGTVSEVMRQFEQHGVAKVQFRLDVVDDAGNLTGAYVPNTEPPADCASLLKKGWLYPSPPASGNAYRVGALKRVFPVPESGINRYGADFYAIYGAALTGSVATISRSLGAYRVHRSTTPSVSFANSEQITKAPKAFRERWATLRDIAHERLNLELPSAFHDFAHEKAYFGSSLYQAPVGARWRWMLNESRAYLHSIVANPFWSLKKKAGTLFLSSLCLLPYSPLSDFVIRYITNPLARRGTVEQ</sequence>
<name>A0ABU8IMM5_9BURK</name>
<reference evidence="2 3" key="1">
    <citation type="journal article" date="2022" name="Arch. Microbiol.">
        <title>Paraburkholderia bengalensis sp. nov. isolated from roots of Oryza sativa, IR64.</title>
        <authorList>
            <person name="Nag P."/>
            <person name="Mondal N."/>
            <person name="Sarkar J."/>
            <person name="Das S."/>
        </authorList>
    </citation>
    <scope>NUCLEOTIDE SEQUENCE [LARGE SCALE GENOMIC DNA]</scope>
    <source>
        <strain evidence="2 3">IR64_4_BI</strain>
    </source>
</reference>
<gene>
    <name evidence="2" type="ORF">H3V53_05530</name>
</gene>
<proteinExistence type="predicted"/>
<evidence type="ECO:0000259" key="1">
    <source>
        <dbReference type="Pfam" id="PF00535"/>
    </source>
</evidence>
<comment type="caution">
    <text evidence="2">The sequence shown here is derived from an EMBL/GenBank/DDBJ whole genome shotgun (WGS) entry which is preliminary data.</text>
</comment>
<dbReference type="SUPFAM" id="SSF53448">
    <property type="entry name" value="Nucleotide-diphospho-sugar transferases"/>
    <property type="match status" value="1"/>
</dbReference>
<dbReference type="Proteomes" id="UP001386437">
    <property type="component" value="Unassembled WGS sequence"/>
</dbReference>
<dbReference type="CDD" id="cd00761">
    <property type="entry name" value="Glyco_tranf_GTA_type"/>
    <property type="match status" value="1"/>
</dbReference>
<dbReference type="Pfam" id="PF00535">
    <property type="entry name" value="Glycos_transf_2"/>
    <property type="match status" value="1"/>
</dbReference>
<dbReference type="PANTHER" id="PTHR22916">
    <property type="entry name" value="GLYCOSYLTRANSFERASE"/>
    <property type="match status" value="1"/>
</dbReference>
<feature type="domain" description="Glycosyltransferase 2-like" evidence="1">
    <location>
        <begin position="6"/>
        <end position="125"/>
    </location>
</feature>
<dbReference type="InterPro" id="IPR029044">
    <property type="entry name" value="Nucleotide-diphossugar_trans"/>
</dbReference>
<keyword evidence="3" id="KW-1185">Reference proteome</keyword>
<evidence type="ECO:0000313" key="2">
    <source>
        <dbReference type="EMBL" id="MEI5996682.1"/>
    </source>
</evidence>
<dbReference type="PANTHER" id="PTHR22916:SF3">
    <property type="entry name" value="UDP-GLCNAC:BETAGAL BETA-1,3-N-ACETYLGLUCOSAMINYLTRANSFERASE-LIKE PROTEIN 1"/>
    <property type="match status" value="1"/>
</dbReference>
<accession>A0ABU8IMM5</accession>
<dbReference type="Gene3D" id="3.90.550.10">
    <property type="entry name" value="Spore Coat Polysaccharide Biosynthesis Protein SpsA, Chain A"/>
    <property type="match status" value="1"/>
</dbReference>
<dbReference type="InterPro" id="IPR001173">
    <property type="entry name" value="Glyco_trans_2-like"/>
</dbReference>
<dbReference type="EMBL" id="JACFYJ010000006">
    <property type="protein sequence ID" value="MEI5996682.1"/>
    <property type="molecule type" value="Genomic_DNA"/>
</dbReference>
<dbReference type="RefSeq" id="WP_336597097.1">
    <property type="nucleotide sequence ID" value="NZ_JACFYJ010000006.1"/>
</dbReference>
<organism evidence="2 3">
    <name type="scientific">Paraburkholderia bengalensis</name>
    <dbReference type="NCBI Taxonomy" id="2747562"/>
    <lineage>
        <taxon>Bacteria</taxon>
        <taxon>Pseudomonadati</taxon>
        <taxon>Pseudomonadota</taxon>
        <taxon>Betaproteobacteria</taxon>
        <taxon>Burkholderiales</taxon>
        <taxon>Burkholderiaceae</taxon>
        <taxon>Paraburkholderia</taxon>
    </lineage>
</organism>
<protein>
    <submittedName>
        <fullName evidence="2">Glycosyltransferase family 2 protein</fullName>
    </submittedName>
</protein>
<evidence type="ECO:0000313" key="3">
    <source>
        <dbReference type="Proteomes" id="UP001386437"/>
    </source>
</evidence>